<dbReference type="NCBIfam" id="NF012168">
    <property type="entry name" value="BlaI_of_BCL"/>
    <property type="match status" value="1"/>
</dbReference>
<evidence type="ECO:0000256" key="1">
    <source>
        <dbReference type="ARBA" id="ARBA00011046"/>
    </source>
</evidence>
<keyword evidence="2" id="KW-0805">Transcription regulation</keyword>
<keyword evidence="6" id="KW-1185">Reference proteome</keyword>
<dbReference type="InterPro" id="IPR005650">
    <property type="entry name" value="BlaI_family"/>
</dbReference>
<dbReference type="OrthoDB" id="1849040at2"/>
<evidence type="ECO:0000313" key="6">
    <source>
        <dbReference type="Proteomes" id="UP000198694"/>
    </source>
</evidence>
<accession>A0A1G9A2M1</accession>
<evidence type="ECO:0000256" key="4">
    <source>
        <dbReference type="ARBA" id="ARBA00023163"/>
    </source>
</evidence>
<dbReference type="GO" id="GO:0045892">
    <property type="term" value="P:negative regulation of DNA-templated transcription"/>
    <property type="evidence" value="ECO:0007669"/>
    <property type="project" value="InterPro"/>
</dbReference>
<dbReference type="GO" id="GO:0003677">
    <property type="term" value="F:DNA binding"/>
    <property type="evidence" value="ECO:0007669"/>
    <property type="project" value="UniProtKB-KW"/>
</dbReference>
<name>A0A1G9A2M1_9BACI</name>
<evidence type="ECO:0000256" key="2">
    <source>
        <dbReference type="ARBA" id="ARBA00023015"/>
    </source>
</evidence>
<evidence type="ECO:0000313" key="5">
    <source>
        <dbReference type="EMBL" id="SDK21094.1"/>
    </source>
</evidence>
<dbReference type="Gene3D" id="1.10.10.10">
    <property type="entry name" value="Winged helix-like DNA-binding domain superfamily/Winged helix DNA-binding domain"/>
    <property type="match status" value="1"/>
</dbReference>
<organism evidence="5 6">
    <name type="scientific">Sediminibacillus albus</name>
    <dbReference type="NCBI Taxonomy" id="407036"/>
    <lineage>
        <taxon>Bacteria</taxon>
        <taxon>Bacillati</taxon>
        <taxon>Bacillota</taxon>
        <taxon>Bacilli</taxon>
        <taxon>Bacillales</taxon>
        <taxon>Bacillaceae</taxon>
        <taxon>Sediminibacillus</taxon>
    </lineage>
</organism>
<dbReference type="Gene3D" id="1.10.4040.10">
    <property type="entry name" value="Penicillinase repressor domain"/>
    <property type="match status" value="1"/>
</dbReference>
<dbReference type="Proteomes" id="UP000198694">
    <property type="component" value="Unassembled WGS sequence"/>
</dbReference>
<comment type="similarity">
    <text evidence="1">Belongs to the BlaI transcriptional regulatory family.</text>
</comment>
<dbReference type="InterPro" id="IPR036390">
    <property type="entry name" value="WH_DNA-bd_sf"/>
</dbReference>
<dbReference type="InterPro" id="IPR036388">
    <property type="entry name" value="WH-like_DNA-bd_sf"/>
</dbReference>
<protein>
    <submittedName>
        <fullName evidence="5">BlaI family transcriptional regulator, penicillinase repressor</fullName>
    </submittedName>
</protein>
<dbReference type="EMBL" id="FNFL01000003">
    <property type="protein sequence ID" value="SDK21094.1"/>
    <property type="molecule type" value="Genomic_DNA"/>
</dbReference>
<sequence length="127" mass="14992">MKNEIPSISESEWEVLKVLWNKAPQTANEIISSLPVQTTWKPKTVRTLLDRLTKKEVIGVNKDQRVYTFYPLYSQNECQRAKTESFVKRFYDGTLKSMLVQFMEDEELSDEDIKELRSILDSKQDRQ</sequence>
<dbReference type="RefSeq" id="WP_093214314.1">
    <property type="nucleotide sequence ID" value="NZ_FNFL01000003.1"/>
</dbReference>
<reference evidence="5 6" key="1">
    <citation type="submission" date="2016-10" db="EMBL/GenBank/DDBJ databases">
        <authorList>
            <person name="de Groot N.N."/>
        </authorList>
    </citation>
    <scope>NUCLEOTIDE SEQUENCE [LARGE SCALE GENOMIC DNA]</scope>
    <source>
        <strain evidence="5 6">CGMCC 1.6502</strain>
    </source>
</reference>
<gene>
    <name evidence="5" type="ORF">SAMN05216243_2348</name>
</gene>
<dbReference type="Pfam" id="PF03965">
    <property type="entry name" value="Penicillinase_R"/>
    <property type="match status" value="1"/>
</dbReference>
<dbReference type="PIRSF" id="PIRSF019455">
    <property type="entry name" value="CopR_AtkY"/>
    <property type="match status" value="1"/>
</dbReference>
<keyword evidence="4" id="KW-0804">Transcription</keyword>
<dbReference type="SUPFAM" id="SSF46785">
    <property type="entry name" value="Winged helix' DNA-binding domain"/>
    <property type="match status" value="1"/>
</dbReference>
<dbReference type="AlphaFoldDB" id="A0A1G9A2M1"/>
<proteinExistence type="inferred from homology"/>
<dbReference type="STRING" id="407036.SAMN05216243_2348"/>
<evidence type="ECO:0000256" key="3">
    <source>
        <dbReference type="ARBA" id="ARBA00023125"/>
    </source>
</evidence>
<keyword evidence="3" id="KW-0238">DNA-binding</keyword>